<accession>A0ABN1BXY2</accession>
<name>A0ABN1BXY2_9BURK</name>
<comment type="caution">
    <text evidence="1">The sequence shown here is derived from an EMBL/GenBank/DDBJ whole genome shotgun (WGS) entry which is preliminary data.</text>
</comment>
<proteinExistence type="predicted"/>
<sequence length="152" mass="15668">MGGIQLHMPAQAGHLRGDAGKRPFRRADVVQAGAFQVDAHAPHAAVVQRTQLSGRGSGIDHRDAARPSVHVRQRVEQAAVVGAVDAGLHDDHARHPGLFQVVAQSGGRGRARRVVAVGGHGIGRGGADHVRMAIARQGRQGGPDIGCGGGHA</sequence>
<dbReference type="Proteomes" id="UP001501706">
    <property type="component" value="Unassembled WGS sequence"/>
</dbReference>
<evidence type="ECO:0000313" key="2">
    <source>
        <dbReference type="Proteomes" id="UP001501706"/>
    </source>
</evidence>
<evidence type="ECO:0000313" key="1">
    <source>
        <dbReference type="EMBL" id="GAA0507304.1"/>
    </source>
</evidence>
<keyword evidence="2" id="KW-1185">Reference proteome</keyword>
<gene>
    <name evidence="1" type="ORF">GCM10009097_25510</name>
</gene>
<dbReference type="EMBL" id="BAAAEN010000008">
    <property type="protein sequence ID" value="GAA0507304.1"/>
    <property type="molecule type" value="Genomic_DNA"/>
</dbReference>
<organism evidence="1 2">
    <name type="scientific">Pigmentiphaga daeguensis</name>
    <dbReference type="NCBI Taxonomy" id="414049"/>
    <lineage>
        <taxon>Bacteria</taxon>
        <taxon>Pseudomonadati</taxon>
        <taxon>Pseudomonadota</taxon>
        <taxon>Betaproteobacteria</taxon>
        <taxon>Burkholderiales</taxon>
        <taxon>Alcaligenaceae</taxon>
        <taxon>Pigmentiphaga</taxon>
    </lineage>
</organism>
<protein>
    <submittedName>
        <fullName evidence="1">Uncharacterized protein</fullName>
    </submittedName>
</protein>
<reference evidence="1 2" key="1">
    <citation type="journal article" date="2019" name="Int. J. Syst. Evol. Microbiol.">
        <title>The Global Catalogue of Microorganisms (GCM) 10K type strain sequencing project: providing services to taxonomists for standard genome sequencing and annotation.</title>
        <authorList>
            <consortium name="The Broad Institute Genomics Platform"/>
            <consortium name="The Broad Institute Genome Sequencing Center for Infectious Disease"/>
            <person name="Wu L."/>
            <person name="Ma J."/>
        </authorList>
    </citation>
    <scope>NUCLEOTIDE SEQUENCE [LARGE SCALE GENOMIC DNA]</scope>
    <source>
        <strain evidence="1 2">JCM 14330</strain>
    </source>
</reference>